<name>A0A3M9XEV5_9HYPH</name>
<dbReference type="EMBL" id="QKOD01000002">
    <property type="protein sequence ID" value="RNJ46306.1"/>
    <property type="molecule type" value="Genomic_DNA"/>
</dbReference>
<feature type="region of interest" description="Disordered" evidence="1">
    <location>
        <begin position="77"/>
        <end position="99"/>
    </location>
</feature>
<evidence type="ECO:0000313" key="2">
    <source>
        <dbReference type="EMBL" id="RNJ46306.1"/>
    </source>
</evidence>
<sequence>MNYATLGQFLGVLHRTAPIQYGERVTLVLNQRSVAKPYVDDNRMFYLAADNDHDREWVNELAEDVWTNQLPAYRRFEAEHPTPAPAAETQVSGGARGSW</sequence>
<protein>
    <submittedName>
        <fullName evidence="2">Uncharacterized protein</fullName>
    </submittedName>
</protein>
<reference evidence="2 3" key="1">
    <citation type="journal article" date="2018" name="Mol. Plant Microbe Interact.">
        <title>Taxonomically Different Co-Microsymbionts of a Relict Legume, Oxytropis popoviana, Have Complementary Sets of Symbiotic Genes and Together Increase the Efficiency of Plant Nodulation.</title>
        <authorList>
            <person name="Safronova V."/>
            <person name="Belimov A."/>
            <person name="Sazanova A."/>
            <person name="Chirak E."/>
            <person name="Verkhozina A."/>
            <person name="Kuznetsova I."/>
            <person name="Andronov E."/>
            <person name="Puhalsky J."/>
            <person name="Tikhonovich I."/>
        </authorList>
    </citation>
    <scope>NUCLEOTIDE SEQUENCE [LARGE SCALE GENOMIC DNA]</scope>
    <source>
        <strain evidence="2 3">Opo-235</strain>
    </source>
</reference>
<comment type="caution">
    <text evidence="2">The sequence shown here is derived from an EMBL/GenBank/DDBJ whole genome shotgun (WGS) entry which is preliminary data.</text>
</comment>
<evidence type="ECO:0000313" key="3">
    <source>
        <dbReference type="Proteomes" id="UP000275436"/>
    </source>
</evidence>
<dbReference type="Proteomes" id="UP000275436">
    <property type="component" value="Unassembled WGS sequence"/>
</dbReference>
<organism evidence="2 3">
    <name type="scientific">Mesorhizobium japonicum</name>
    <dbReference type="NCBI Taxonomy" id="2066070"/>
    <lineage>
        <taxon>Bacteria</taxon>
        <taxon>Pseudomonadati</taxon>
        <taxon>Pseudomonadota</taxon>
        <taxon>Alphaproteobacteria</taxon>
        <taxon>Hyphomicrobiales</taxon>
        <taxon>Phyllobacteriaceae</taxon>
        <taxon>Mesorhizobium</taxon>
    </lineage>
</organism>
<dbReference type="AlphaFoldDB" id="A0A3M9XEV5"/>
<proteinExistence type="predicted"/>
<evidence type="ECO:0000256" key="1">
    <source>
        <dbReference type="SAM" id="MobiDB-lite"/>
    </source>
</evidence>
<accession>A0A3M9XEV5</accession>
<gene>
    <name evidence="2" type="ORF">DNR46_11365</name>
</gene>